<sequence length="150" mass="17552">MERISFTEIPQEMMGKLIDLENYINNSEININLLELMRLRVAQINGCAYCVDMHYKELNHLGETDLRLSSLIVWEETNYFTNKERAVLHFAEKLTKLNGKPIADNDYEVIKKHFEKKEIVILTLAIGQINTWTRLMKTFQIEAGNYKVKG</sequence>
<protein>
    <submittedName>
        <fullName evidence="2">Carboxymuconolactone decarboxylase family protein</fullName>
    </submittedName>
</protein>
<evidence type="ECO:0000313" key="3">
    <source>
        <dbReference type="Proteomes" id="UP001255246"/>
    </source>
</evidence>
<feature type="domain" description="Carboxymuconolactone decarboxylase-like" evidence="1">
    <location>
        <begin position="26"/>
        <end position="92"/>
    </location>
</feature>
<organism evidence="2 3">
    <name type="scientific">Croceitalea rosinachiae</name>
    <dbReference type="NCBI Taxonomy" id="3075596"/>
    <lineage>
        <taxon>Bacteria</taxon>
        <taxon>Pseudomonadati</taxon>
        <taxon>Bacteroidota</taxon>
        <taxon>Flavobacteriia</taxon>
        <taxon>Flavobacteriales</taxon>
        <taxon>Flavobacteriaceae</taxon>
        <taxon>Croceitalea</taxon>
    </lineage>
</organism>
<comment type="caution">
    <text evidence="2">The sequence shown here is derived from an EMBL/GenBank/DDBJ whole genome shotgun (WGS) entry which is preliminary data.</text>
</comment>
<evidence type="ECO:0000259" key="1">
    <source>
        <dbReference type="Pfam" id="PF02627"/>
    </source>
</evidence>
<dbReference type="Proteomes" id="UP001255246">
    <property type="component" value="Unassembled WGS sequence"/>
</dbReference>
<dbReference type="RefSeq" id="WP_311350632.1">
    <property type="nucleotide sequence ID" value="NZ_JAVRHR010000002.1"/>
</dbReference>
<dbReference type="PANTHER" id="PTHR34846">
    <property type="entry name" value="4-CARBOXYMUCONOLACTONE DECARBOXYLASE FAMILY PROTEIN (AFU_ORTHOLOGUE AFUA_6G11590)"/>
    <property type="match status" value="1"/>
</dbReference>
<dbReference type="Pfam" id="PF02627">
    <property type="entry name" value="CMD"/>
    <property type="match status" value="1"/>
</dbReference>
<dbReference type="Gene3D" id="1.20.1290.10">
    <property type="entry name" value="AhpD-like"/>
    <property type="match status" value="1"/>
</dbReference>
<name>A0ABU3AA66_9FLAO</name>
<dbReference type="EMBL" id="JAVRHR010000002">
    <property type="protein sequence ID" value="MDT0607069.1"/>
    <property type="molecule type" value="Genomic_DNA"/>
</dbReference>
<proteinExistence type="predicted"/>
<dbReference type="PANTHER" id="PTHR34846:SF10">
    <property type="entry name" value="CYTOPLASMIC PROTEIN"/>
    <property type="match status" value="1"/>
</dbReference>
<accession>A0ABU3AA66</accession>
<evidence type="ECO:0000313" key="2">
    <source>
        <dbReference type="EMBL" id="MDT0607069.1"/>
    </source>
</evidence>
<gene>
    <name evidence="2" type="ORF">RM706_08515</name>
</gene>
<keyword evidence="3" id="KW-1185">Reference proteome</keyword>
<dbReference type="InterPro" id="IPR003779">
    <property type="entry name" value="CMD-like"/>
</dbReference>
<dbReference type="SUPFAM" id="SSF69118">
    <property type="entry name" value="AhpD-like"/>
    <property type="match status" value="1"/>
</dbReference>
<dbReference type="InterPro" id="IPR029032">
    <property type="entry name" value="AhpD-like"/>
</dbReference>
<reference evidence="2 3" key="1">
    <citation type="submission" date="2023-09" db="EMBL/GenBank/DDBJ databases">
        <authorList>
            <person name="Rey-Velasco X."/>
        </authorList>
    </citation>
    <scope>NUCLEOTIDE SEQUENCE [LARGE SCALE GENOMIC DNA]</scope>
    <source>
        <strain evidence="2 3">F388</strain>
    </source>
</reference>
<dbReference type="InterPro" id="IPR004675">
    <property type="entry name" value="AhpD_core"/>
</dbReference>
<dbReference type="NCBIfam" id="TIGR00778">
    <property type="entry name" value="ahpD_dom"/>
    <property type="match status" value="1"/>
</dbReference>